<organism evidence="8 9">
    <name type="scientific">Acetobacterium wieringae</name>
    <dbReference type="NCBI Taxonomy" id="52694"/>
    <lineage>
        <taxon>Bacteria</taxon>
        <taxon>Bacillati</taxon>
        <taxon>Bacillota</taxon>
        <taxon>Clostridia</taxon>
        <taxon>Eubacteriales</taxon>
        <taxon>Eubacteriaceae</taxon>
        <taxon>Acetobacterium</taxon>
    </lineage>
</organism>
<dbReference type="OrthoDB" id="9776324at2"/>
<dbReference type="InterPro" id="IPR002528">
    <property type="entry name" value="MATE_fam"/>
</dbReference>
<dbReference type="InterPro" id="IPR048279">
    <property type="entry name" value="MdtK-like"/>
</dbReference>
<feature type="transmembrane region" description="Helical" evidence="7">
    <location>
        <begin position="33"/>
        <end position="50"/>
    </location>
</feature>
<keyword evidence="2" id="KW-0813">Transport</keyword>
<protein>
    <submittedName>
        <fullName evidence="8">Multidrug export protein MepA</fullName>
    </submittedName>
</protein>
<evidence type="ECO:0000256" key="5">
    <source>
        <dbReference type="ARBA" id="ARBA00022989"/>
    </source>
</evidence>
<evidence type="ECO:0000256" key="3">
    <source>
        <dbReference type="ARBA" id="ARBA00022475"/>
    </source>
</evidence>
<feature type="transmembrane region" description="Helical" evidence="7">
    <location>
        <begin position="186"/>
        <end position="205"/>
    </location>
</feature>
<evidence type="ECO:0000313" key="8">
    <source>
        <dbReference type="EMBL" id="OFV71194.1"/>
    </source>
</evidence>
<comment type="caution">
    <text evidence="8">The sequence shown here is derived from an EMBL/GenBank/DDBJ whole genome shotgun (WGS) entry which is preliminary data.</text>
</comment>
<evidence type="ECO:0000256" key="2">
    <source>
        <dbReference type="ARBA" id="ARBA00022448"/>
    </source>
</evidence>
<accession>A0A1F2PJX0</accession>
<dbReference type="STRING" id="52694.ACWI_13110"/>
<dbReference type="CDD" id="cd13138">
    <property type="entry name" value="MATE_yoeA_like"/>
    <property type="match status" value="1"/>
</dbReference>
<feature type="transmembrane region" description="Helical" evidence="7">
    <location>
        <begin position="255"/>
        <end position="279"/>
    </location>
</feature>
<evidence type="ECO:0000313" key="9">
    <source>
        <dbReference type="Proteomes" id="UP000176244"/>
    </source>
</evidence>
<dbReference type="Pfam" id="PF01554">
    <property type="entry name" value="MatE"/>
    <property type="match status" value="2"/>
</dbReference>
<feature type="transmembrane region" description="Helical" evidence="7">
    <location>
        <begin position="334"/>
        <end position="354"/>
    </location>
</feature>
<dbReference type="EMBL" id="LKEU01000026">
    <property type="protein sequence ID" value="OFV71194.1"/>
    <property type="molecule type" value="Genomic_DNA"/>
</dbReference>
<dbReference type="GO" id="GO:0015297">
    <property type="term" value="F:antiporter activity"/>
    <property type="evidence" value="ECO:0007669"/>
    <property type="project" value="InterPro"/>
</dbReference>
<dbReference type="GO" id="GO:0005886">
    <property type="term" value="C:plasma membrane"/>
    <property type="evidence" value="ECO:0007669"/>
    <property type="project" value="UniProtKB-SubCell"/>
</dbReference>
<dbReference type="PANTHER" id="PTHR43549:SF3">
    <property type="entry name" value="MULTIDRUG RESISTANCE PROTEIN YPNP-RELATED"/>
    <property type="match status" value="1"/>
</dbReference>
<proteinExistence type="predicted"/>
<evidence type="ECO:0000256" key="4">
    <source>
        <dbReference type="ARBA" id="ARBA00022692"/>
    </source>
</evidence>
<dbReference type="Proteomes" id="UP000176244">
    <property type="component" value="Unassembled WGS sequence"/>
</dbReference>
<feature type="transmembrane region" description="Helical" evidence="7">
    <location>
        <begin position="211"/>
        <end position="234"/>
    </location>
</feature>
<evidence type="ECO:0000256" key="7">
    <source>
        <dbReference type="SAM" id="Phobius"/>
    </source>
</evidence>
<dbReference type="AlphaFoldDB" id="A0A1F2PJX0"/>
<name>A0A1F2PJX0_9FIRM</name>
<feature type="transmembrane region" description="Helical" evidence="7">
    <location>
        <begin position="374"/>
        <end position="393"/>
    </location>
</feature>
<keyword evidence="6 7" id="KW-0472">Membrane</keyword>
<feature type="transmembrane region" description="Helical" evidence="7">
    <location>
        <begin position="111"/>
        <end position="136"/>
    </location>
</feature>
<dbReference type="InterPro" id="IPR052031">
    <property type="entry name" value="Membrane_Transporter-Flippase"/>
</dbReference>
<comment type="subcellular location">
    <subcellularLocation>
        <location evidence="1">Cell membrane</location>
        <topology evidence="1">Multi-pass membrane protein</topology>
    </subcellularLocation>
</comment>
<reference evidence="8 9" key="1">
    <citation type="submission" date="2015-09" db="EMBL/GenBank/DDBJ databases">
        <title>Genome sequence of Acetobacterium wieringae DSM 1911.</title>
        <authorList>
            <person name="Poehlein A."/>
            <person name="Bengelsdorf F.R."/>
            <person name="Schiel-Bengelsdorf B."/>
            <person name="Duerre P."/>
            <person name="Daniel R."/>
        </authorList>
    </citation>
    <scope>NUCLEOTIDE SEQUENCE [LARGE SCALE GENOMIC DNA]</scope>
    <source>
        <strain evidence="8 9">DSM 1911</strain>
    </source>
</reference>
<keyword evidence="5 7" id="KW-1133">Transmembrane helix</keyword>
<keyword evidence="3" id="KW-1003">Cell membrane</keyword>
<dbReference type="PANTHER" id="PTHR43549">
    <property type="entry name" value="MULTIDRUG RESISTANCE PROTEIN YPNP-RELATED"/>
    <property type="match status" value="1"/>
</dbReference>
<feature type="transmembrane region" description="Helical" evidence="7">
    <location>
        <begin position="405"/>
        <end position="424"/>
    </location>
</feature>
<dbReference type="PIRSF" id="PIRSF006603">
    <property type="entry name" value="DinF"/>
    <property type="match status" value="1"/>
</dbReference>
<keyword evidence="4 7" id="KW-0812">Transmembrane</keyword>
<feature type="transmembrane region" description="Helical" evidence="7">
    <location>
        <begin position="299"/>
        <end position="322"/>
    </location>
</feature>
<dbReference type="NCBIfam" id="TIGR00797">
    <property type="entry name" value="matE"/>
    <property type="match status" value="1"/>
</dbReference>
<gene>
    <name evidence="8" type="primary">mepA_2</name>
    <name evidence="8" type="ORF">ACWI_13110</name>
</gene>
<evidence type="ECO:0000256" key="1">
    <source>
        <dbReference type="ARBA" id="ARBA00004651"/>
    </source>
</evidence>
<feature type="transmembrane region" description="Helical" evidence="7">
    <location>
        <begin position="156"/>
        <end position="174"/>
    </location>
</feature>
<feature type="transmembrane region" description="Helical" evidence="7">
    <location>
        <begin position="430"/>
        <end position="453"/>
    </location>
</feature>
<feature type="transmembrane region" description="Helical" evidence="7">
    <location>
        <begin position="70"/>
        <end position="99"/>
    </location>
</feature>
<evidence type="ECO:0000256" key="6">
    <source>
        <dbReference type="ARBA" id="ARBA00023136"/>
    </source>
</evidence>
<dbReference type="GO" id="GO:0042910">
    <property type="term" value="F:xenobiotic transmembrane transporter activity"/>
    <property type="evidence" value="ECO:0007669"/>
    <property type="project" value="InterPro"/>
</dbReference>
<sequence length="471" mass="50910">MAFFINSLNGSANKEGKGIKNNSLTKGVIWKKLLFFALPLLGTSFIQQLYNTVDLIYVGNFLGKEAAAAVGASTLFVTCLVGFFSGMSVGSSAVTAYVFGSGKRRELKKVIHTTVGLAFICGLIMMVIGLIGAPYFLKMINTPDEIMGMAVSYVRVYFISIITLVTYNMAAGIIRALGDSKTTMHIQLIGGLVNVVMDAIFIFLFKNGVVGVALATLFSQSVAAGLALLYLMRLEPESRLEWKKIRMDVQLLSKILKIGVPSGLQALVITVSNVFVQFHVNSLGIDSIAAFTAYFKVELLIYLPILAFGQAISTFTSQNLGASEYERVKKGTRVCLAMGIGVTALMSALVLAFGRQAFSAINSDPGVLDLGVQIISVTVPFYFVYLILEVLGGTIRGAGKAVPPMVIILTNICVLRTVLLFMIMASNQSITGIAMTYPITWASTALGMAIYYFKGDWMGEFKRLNALEGFE</sequence>
<dbReference type="RefSeq" id="WP_070370640.1">
    <property type="nucleotide sequence ID" value="NZ_LKEU01000026.1"/>
</dbReference>